<dbReference type="InterPro" id="IPR036390">
    <property type="entry name" value="WH_DNA-bd_sf"/>
</dbReference>
<feature type="domain" description="HTH gntR-type" evidence="4">
    <location>
        <begin position="9"/>
        <end position="76"/>
    </location>
</feature>
<dbReference type="RefSeq" id="WP_157805088.1">
    <property type="nucleotide sequence ID" value="NZ_PGEZ01000001.1"/>
</dbReference>
<evidence type="ECO:0000256" key="3">
    <source>
        <dbReference type="ARBA" id="ARBA00023163"/>
    </source>
</evidence>
<dbReference type="CDD" id="cd07377">
    <property type="entry name" value="WHTH_GntR"/>
    <property type="match status" value="1"/>
</dbReference>
<dbReference type="PRINTS" id="PR00035">
    <property type="entry name" value="HTHGNTR"/>
</dbReference>
<evidence type="ECO:0000256" key="2">
    <source>
        <dbReference type="ARBA" id="ARBA00023125"/>
    </source>
</evidence>
<proteinExistence type="predicted"/>
<dbReference type="SMART" id="SM00895">
    <property type="entry name" value="FCD"/>
    <property type="match status" value="1"/>
</dbReference>
<evidence type="ECO:0000256" key="1">
    <source>
        <dbReference type="ARBA" id="ARBA00023015"/>
    </source>
</evidence>
<dbReference type="InterPro" id="IPR036388">
    <property type="entry name" value="WH-like_DNA-bd_sf"/>
</dbReference>
<dbReference type="InterPro" id="IPR008920">
    <property type="entry name" value="TF_FadR/GntR_C"/>
</dbReference>
<name>A0A2M9BGH6_9ACTN</name>
<dbReference type="InterPro" id="IPR011711">
    <property type="entry name" value="GntR_C"/>
</dbReference>
<organism evidence="5 6">
    <name type="scientific">Mumia flava</name>
    <dbReference type="NCBI Taxonomy" id="1348852"/>
    <lineage>
        <taxon>Bacteria</taxon>
        <taxon>Bacillati</taxon>
        <taxon>Actinomycetota</taxon>
        <taxon>Actinomycetes</taxon>
        <taxon>Propionibacteriales</taxon>
        <taxon>Nocardioidaceae</taxon>
        <taxon>Mumia</taxon>
    </lineage>
</organism>
<dbReference type="SMART" id="SM00345">
    <property type="entry name" value="HTH_GNTR"/>
    <property type="match status" value="1"/>
</dbReference>
<protein>
    <submittedName>
        <fullName evidence="5">DNA-binding GntR family transcriptional regulator</fullName>
    </submittedName>
</protein>
<accession>A0A2M9BGH6</accession>
<dbReference type="EMBL" id="PGEZ01000001">
    <property type="protein sequence ID" value="PJJ57067.1"/>
    <property type="molecule type" value="Genomic_DNA"/>
</dbReference>
<dbReference type="PROSITE" id="PS50949">
    <property type="entry name" value="HTH_GNTR"/>
    <property type="match status" value="1"/>
</dbReference>
<evidence type="ECO:0000313" key="5">
    <source>
        <dbReference type="EMBL" id="PJJ57067.1"/>
    </source>
</evidence>
<reference evidence="5 6" key="1">
    <citation type="submission" date="2017-11" db="EMBL/GenBank/DDBJ databases">
        <title>Genomic Encyclopedia of Archaeal and Bacterial Type Strains, Phase II (KMG-II): From Individual Species to Whole Genera.</title>
        <authorList>
            <person name="Goeker M."/>
        </authorList>
    </citation>
    <scope>NUCLEOTIDE SEQUENCE [LARGE SCALE GENOMIC DNA]</scope>
    <source>
        <strain evidence="5 6">DSM 27763</strain>
    </source>
</reference>
<dbReference type="SUPFAM" id="SSF48008">
    <property type="entry name" value="GntR ligand-binding domain-like"/>
    <property type="match status" value="1"/>
</dbReference>
<keyword evidence="3" id="KW-0804">Transcription</keyword>
<evidence type="ECO:0000313" key="6">
    <source>
        <dbReference type="Proteomes" id="UP000230842"/>
    </source>
</evidence>
<dbReference type="AlphaFoldDB" id="A0A2M9BGH6"/>
<dbReference type="GO" id="GO:0003700">
    <property type="term" value="F:DNA-binding transcription factor activity"/>
    <property type="evidence" value="ECO:0007669"/>
    <property type="project" value="InterPro"/>
</dbReference>
<keyword evidence="6" id="KW-1185">Reference proteome</keyword>
<dbReference type="PANTHER" id="PTHR43537:SF24">
    <property type="entry name" value="GLUCONATE OPERON TRANSCRIPTIONAL REPRESSOR"/>
    <property type="match status" value="1"/>
</dbReference>
<dbReference type="SUPFAM" id="SSF46785">
    <property type="entry name" value="Winged helix' DNA-binding domain"/>
    <property type="match status" value="1"/>
</dbReference>
<sequence>MTTGQAESGANAARAYEAIRSQILDGRRRGGEWLREEDLAGELGVSRTPVREALRRLAADGLVRHEPHRGVQVQDWSLDDLEEIFELRGLLEPVGARLAATSPLLDLEVLEGLASRIELAATVRDIDTVTSLNNEFHAAVVTASGSRRLGGLLSSLVQVPIVHSTFAHYTPTELTRSLGQHREILEALRSGDADWAESVMRSHIRHGWVAIRGRLLSAS</sequence>
<dbReference type="PANTHER" id="PTHR43537">
    <property type="entry name" value="TRANSCRIPTIONAL REGULATOR, GNTR FAMILY"/>
    <property type="match status" value="1"/>
</dbReference>
<dbReference type="Pfam" id="PF07729">
    <property type="entry name" value="FCD"/>
    <property type="match status" value="1"/>
</dbReference>
<dbReference type="Proteomes" id="UP000230842">
    <property type="component" value="Unassembled WGS sequence"/>
</dbReference>
<keyword evidence="1" id="KW-0805">Transcription regulation</keyword>
<dbReference type="OrthoDB" id="8663149at2"/>
<dbReference type="Pfam" id="PF00392">
    <property type="entry name" value="GntR"/>
    <property type="match status" value="1"/>
</dbReference>
<dbReference type="Gene3D" id="1.10.10.10">
    <property type="entry name" value="Winged helix-like DNA-binding domain superfamily/Winged helix DNA-binding domain"/>
    <property type="match status" value="1"/>
</dbReference>
<dbReference type="Gene3D" id="1.20.120.530">
    <property type="entry name" value="GntR ligand-binding domain-like"/>
    <property type="match status" value="1"/>
</dbReference>
<dbReference type="InterPro" id="IPR000524">
    <property type="entry name" value="Tscrpt_reg_HTH_GntR"/>
</dbReference>
<dbReference type="GO" id="GO:0003677">
    <property type="term" value="F:DNA binding"/>
    <property type="evidence" value="ECO:0007669"/>
    <property type="project" value="UniProtKB-KW"/>
</dbReference>
<evidence type="ECO:0000259" key="4">
    <source>
        <dbReference type="PROSITE" id="PS50949"/>
    </source>
</evidence>
<gene>
    <name evidence="5" type="ORF">CLV56_1287</name>
</gene>
<keyword evidence="2 5" id="KW-0238">DNA-binding</keyword>
<comment type="caution">
    <text evidence="5">The sequence shown here is derived from an EMBL/GenBank/DDBJ whole genome shotgun (WGS) entry which is preliminary data.</text>
</comment>